<keyword evidence="4 6" id="KW-0732">Signal</keyword>
<dbReference type="Pfam" id="PF01497">
    <property type="entry name" value="Peripla_BP_2"/>
    <property type="match status" value="1"/>
</dbReference>
<sequence length="386" mass="39861">MLSTKPRFTRAAFGAATVSLALLAGCSTGPTGASEEPADEGPAADAAPAADDAGADDAGADDDSATATDGAAAGGEAAGEDQFPVTIEHAFGETTIESDPQRIATVGWSDHDTVVALGEVPIGSVRIGWGGNEAGSTDWFDVAVEELGEDPGAVTRYDDTDGIPADEIAQLSPDLIIGTNSGMTQEEFDSLSKIAPVVAYPETAWGTPWRDSLEMVGEAIGRSDEADTVLAETEEGISAAMAEHPELDGASMAWTWYTATDLSTIGVYTATDLRPQLMHEFGMVDASKVTELTEANPGTFSANLSSEQADTLDAEVLLFYVEDEGQADQLVNDPLIGTTPALASGAYVALTDMQLMTAISSPTPLSIPVVLDGLIPQVGEAAEKVQ</sequence>
<evidence type="ECO:0000313" key="9">
    <source>
        <dbReference type="Proteomes" id="UP001056455"/>
    </source>
</evidence>
<dbReference type="RefSeq" id="WP_252593114.1">
    <property type="nucleotide sequence ID" value="NZ_CP099489.1"/>
</dbReference>
<evidence type="ECO:0000256" key="3">
    <source>
        <dbReference type="ARBA" id="ARBA00022448"/>
    </source>
</evidence>
<dbReference type="EMBL" id="CP099489">
    <property type="protein sequence ID" value="USQ79946.1"/>
    <property type="molecule type" value="Genomic_DNA"/>
</dbReference>
<proteinExistence type="inferred from homology"/>
<name>A0ABY4YT43_9MICO</name>
<evidence type="ECO:0000313" key="8">
    <source>
        <dbReference type="EMBL" id="USQ79946.1"/>
    </source>
</evidence>
<comment type="subcellular location">
    <subcellularLocation>
        <location evidence="1">Cell envelope</location>
    </subcellularLocation>
</comment>
<feature type="region of interest" description="Disordered" evidence="5">
    <location>
        <begin position="25"/>
        <end position="83"/>
    </location>
</feature>
<keyword evidence="3" id="KW-0813">Transport</keyword>
<evidence type="ECO:0000256" key="1">
    <source>
        <dbReference type="ARBA" id="ARBA00004196"/>
    </source>
</evidence>
<feature type="domain" description="Fe/B12 periplasmic-binding" evidence="7">
    <location>
        <begin position="102"/>
        <end position="382"/>
    </location>
</feature>
<comment type="similarity">
    <text evidence="2">Belongs to the bacterial solute-binding protein 8 family.</text>
</comment>
<dbReference type="PANTHER" id="PTHR30532">
    <property type="entry name" value="IRON III DICITRATE-BINDING PERIPLASMIC PROTEIN"/>
    <property type="match status" value="1"/>
</dbReference>
<dbReference type="PROSITE" id="PS51257">
    <property type="entry name" value="PROKAR_LIPOPROTEIN"/>
    <property type="match status" value="1"/>
</dbReference>
<dbReference type="PANTHER" id="PTHR30532:SF24">
    <property type="entry name" value="FERRIC ENTEROBACTIN-BINDING PERIPLASMIC PROTEIN FEPB"/>
    <property type="match status" value="1"/>
</dbReference>
<dbReference type="Gene3D" id="3.40.50.1980">
    <property type="entry name" value="Nitrogenase molybdenum iron protein domain"/>
    <property type="match status" value="2"/>
</dbReference>
<evidence type="ECO:0000259" key="7">
    <source>
        <dbReference type="PROSITE" id="PS50983"/>
    </source>
</evidence>
<evidence type="ECO:0000256" key="4">
    <source>
        <dbReference type="ARBA" id="ARBA00022729"/>
    </source>
</evidence>
<feature type="compositionally biased region" description="Acidic residues" evidence="5">
    <location>
        <begin position="53"/>
        <end position="64"/>
    </location>
</feature>
<feature type="compositionally biased region" description="Low complexity" evidence="5">
    <location>
        <begin position="32"/>
        <end position="52"/>
    </location>
</feature>
<reference evidence="8" key="1">
    <citation type="submission" date="2022-06" db="EMBL/GenBank/DDBJ databases">
        <title>Ornithinimicrobium HY1793.</title>
        <authorList>
            <person name="Huang Y."/>
        </authorList>
    </citation>
    <scope>NUCLEOTIDE SEQUENCE</scope>
    <source>
        <strain evidence="8">HY1793</strain>
    </source>
</reference>
<evidence type="ECO:0000256" key="2">
    <source>
        <dbReference type="ARBA" id="ARBA00008814"/>
    </source>
</evidence>
<dbReference type="InterPro" id="IPR051313">
    <property type="entry name" value="Bact_iron-sidero_bind"/>
</dbReference>
<protein>
    <submittedName>
        <fullName evidence="8">ABC transporter substrate-binding protein</fullName>
    </submittedName>
</protein>
<dbReference type="InterPro" id="IPR002491">
    <property type="entry name" value="ABC_transptr_periplasmic_BD"/>
</dbReference>
<dbReference type="Proteomes" id="UP001056455">
    <property type="component" value="Chromosome"/>
</dbReference>
<feature type="chain" id="PRO_5045700475" evidence="6">
    <location>
        <begin position="34"/>
        <end position="386"/>
    </location>
</feature>
<evidence type="ECO:0000256" key="5">
    <source>
        <dbReference type="SAM" id="MobiDB-lite"/>
    </source>
</evidence>
<accession>A0ABY4YT43</accession>
<keyword evidence="9" id="KW-1185">Reference proteome</keyword>
<evidence type="ECO:0000256" key="6">
    <source>
        <dbReference type="SAM" id="SignalP"/>
    </source>
</evidence>
<dbReference type="PROSITE" id="PS50983">
    <property type="entry name" value="FE_B12_PBP"/>
    <property type="match status" value="1"/>
</dbReference>
<gene>
    <name evidence="8" type="ORF">NF556_20560</name>
</gene>
<feature type="signal peptide" evidence="6">
    <location>
        <begin position="1"/>
        <end position="33"/>
    </location>
</feature>
<dbReference type="SUPFAM" id="SSF53807">
    <property type="entry name" value="Helical backbone' metal receptor"/>
    <property type="match status" value="1"/>
</dbReference>
<organism evidence="8 9">
    <name type="scientific">Ornithinimicrobium faecis</name>
    <dbReference type="NCBI Taxonomy" id="2934158"/>
    <lineage>
        <taxon>Bacteria</taxon>
        <taxon>Bacillati</taxon>
        <taxon>Actinomycetota</taxon>
        <taxon>Actinomycetes</taxon>
        <taxon>Micrococcales</taxon>
        <taxon>Ornithinimicrobiaceae</taxon>
        <taxon>Ornithinimicrobium</taxon>
    </lineage>
</organism>